<organism evidence="2 3">
    <name type="scientific">Polyplax serrata</name>
    <name type="common">Common mouse louse</name>
    <dbReference type="NCBI Taxonomy" id="468196"/>
    <lineage>
        <taxon>Eukaryota</taxon>
        <taxon>Metazoa</taxon>
        <taxon>Ecdysozoa</taxon>
        <taxon>Arthropoda</taxon>
        <taxon>Hexapoda</taxon>
        <taxon>Insecta</taxon>
        <taxon>Pterygota</taxon>
        <taxon>Neoptera</taxon>
        <taxon>Paraneoptera</taxon>
        <taxon>Psocodea</taxon>
        <taxon>Troctomorpha</taxon>
        <taxon>Phthiraptera</taxon>
        <taxon>Anoplura</taxon>
        <taxon>Polyplacidae</taxon>
        <taxon>Polyplax</taxon>
    </lineage>
</organism>
<name>A0ABR1AGU9_POLSC</name>
<dbReference type="Proteomes" id="UP001359485">
    <property type="component" value="Unassembled WGS sequence"/>
</dbReference>
<dbReference type="EMBL" id="JAWJWF010000049">
    <property type="protein sequence ID" value="KAK6619181.1"/>
    <property type="molecule type" value="Genomic_DNA"/>
</dbReference>
<gene>
    <name evidence="2" type="ORF">RUM44_003563</name>
</gene>
<comment type="caution">
    <text evidence="2">The sequence shown here is derived from an EMBL/GenBank/DDBJ whole genome shotgun (WGS) entry which is preliminary data.</text>
</comment>
<accession>A0ABR1AGU9</accession>
<evidence type="ECO:0000313" key="2">
    <source>
        <dbReference type="EMBL" id="KAK6619181.1"/>
    </source>
</evidence>
<feature type="region of interest" description="Disordered" evidence="1">
    <location>
        <begin position="1"/>
        <end position="92"/>
    </location>
</feature>
<keyword evidence="3" id="KW-1185">Reference proteome</keyword>
<reference evidence="2 3" key="1">
    <citation type="submission" date="2023-09" db="EMBL/GenBank/DDBJ databases">
        <title>Genomes of two closely related lineages of the louse Polyplax serrata with different host specificities.</title>
        <authorList>
            <person name="Martinu J."/>
            <person name="Tarabai H."/>
            <person name="Stefka J."/>
            <person name="Hypsa V."/>
        </authorList>
    </citation>
    <scope>NUCLEOTIDE SEQUENCE [LARGE SCALE GENOMIC DNA]</scope>
    <source>
        <strain evidence="2">98ZLc_SE</strain>
    </source>
</reference>
<evidence type="ECO:0000313" key="3">
    <source>
        <dbReference type="Proteomes" id="UP001359485"/>
    </source>
</evidence>
<proteinExistence type="predicted"/>
<feature type="compositionally biased region" description="Basic residues" evidence="1">
    <location>
        <begin position="25"/>
        <end position="37"/>
    </location>
</feature>
<protein>
    <submittedName>
        <fullName evidence="2">Uncharacterized protein</fullName>
    </submittedName>
</protein>
<evidence type="ECO:0000256" key="1">
    <source>
        <dbReference type="SAM" id="MobiDB-lite"/>
    </source>
</evidence>
<feature type="compositionally biased region" description="Acidic residues" evidence="1">
    <location>
        <begin position="59"/>
        <end position="68"/>
    </location>
</feature>
<feature type="compositionally biased region" description="Basic and acidic residues" evidence="1">
    <location>
        <begin position="1"/>
        <end position="24"/>
    </location>
</feature>
<feature type="compositionally biased region" description="Basic and acidic residues" evidence="1">
    <location>
        <begin position="38"/>
        <end position="51"/>
    </location>
</feature>
<sequence>METLHGSERQERNEKRRGNETRGTRRERKGKASRGKGRGSEKERMVKGVRIERRKKIGEEEEEEEEEESNSRKIYLFSDGAQQFGGKEKKNL</sequence>